<reference evidence="12" key="1">
    <citation type="submission" date="2016-11" db="UniProtKB">
        <authorList>
            <consortium name="WormBaseParasite"/>
        </authorList>
    </citation>
    <scope>IDENTIFICATION</scope>
</reference>
<dbReference type="WBParaSite" id="Hba_00330">
    <property type="protein sequence ID" value="Hba_00330"/>
    <property type="gene ID" value="Hba_00330"/>
</dbReference>
<keyword evidence="6 9" id="KW-0472">Membrane</keyword>
<dbReference type="GO" id="GO:0005886">
    <property type="term" value="C:plasma membrane"/>
    <property type="evidence" value="ECO:0007669"/>
    <property type="project" value="UniProtKB-SubCell"/>
</dbReference>
<dbReference type="PRINTS" id="PR00237">
    <property type="entry name" value="GPCRRHODOPSN"/>
</dbReference>
<dbReference type="AlphaFoldDB" id="A0A1I7W6U1"/>
<dbReference type="Gene3D" id="1.20.1070.10">
    <property type="entry name" value="Rhodopsin 7-helix transmembrane proteins"/>
    <property type="match status" value="1"/>
</dbReference>
<keyword evidence="3 9" id="KW-0812">Transmembrane</keyword>
<protein>
    <submittedName>
        <fullName evidence="12">G_PROTEIN_RECEP_F1_2 domain-containing protein</fullName>
    </submittedName>
</protein>
<sequence>MALDERLNGDHSSFIKTSSSNKVDFYIRLSNYKHPKSYVILYYIYIYIYIYIIFIRISNINNTLICRKNPFHEAFSVGYKISVKVESCLIIKKRGSEIMKKDMNETDIGPPSPLFSDYIEMAYLGFVIALGVPSNTFILRKLLLEIKRTQKASVKGGFLLLKINLNISDLLILIMAIGKLIWLSTYNWPGGDQACRLYQFLSMFSLYISSNTIVCIAIDRVRNVLGASKIHGGHHMFNPTTVIIALSWCMAFVCSLPQLVVFETYEVFPGWDQCTDIWQLYRFFNVSSIASSLRPIILSEYTENAYNISHLVIFCIFVVCLPIFGTIFRDYILLQVIVFWGPLIVLFICYVFIATKLMQYSLKGGPGYARHEYSRTVTPSLHDINSIDGSEARCVQSSPTKCGLRFKKFYFHRKRTCSEMPSLLMEAQQARTSRTPQS</sequence>
<keyword evidence="4 9" id="KW-1133">Transmembrane helix</keyword>
<proteinExistence type="predicted"/>
<feature type="transmembrane region" description="Helical" evidence="9">
    <location>
        <begin position="239"/>
        <end position="260"/>
    </location>
</feature>
<evidence type="ECO:0000256" key="3">
    <source>
        <dbReference type="ARBA" id="ARBA00022692"/>
    </source>
</evidence>
<feature type="domain" description="G-protein coupled receptors family 1 profile" evidence="10">
    <location>
        <begin position="134"/>
        <end position="438"/>
    </location>
</feature>
<evidence type="ECO:0000256" key="9">
    <source>
        <dbReference type="SAM" id="Phobius"/>
    </source>
</evidence>
<dbReference type="GO" id="GO:0007218">
    <property type="term" value="P:neuropeptide signaling pathway"/>
    <property type="evidence" value="ECO:0007669"/>
    <property type="project" value="TreeGrafter"/>
</dbReference>
<dbReference type="PANTHER" id="PTHR24230">
    <property type="entry name" value="G-PROTEIN COUPLED RECEPTOR"/>
    <property type="match status" value="1"/>
</dbReference>
<evidence type="ECO:0000256" key="7">
    <source>
        <dbReference type="ARBA" id="ARBA00023170"/>
    </source>
</evidence>
<keyword evidence="2" id="KW-1003">Cell membrane</keyword>
<feature type="transmembrane region" description="Helical" evidence="9">
    <location>
        <begin position="331"/>
        <end position="353"/>
    </location>
</feature>
<keyword evidence="5" id="KW-0297">G-protein coupled receptor</keyword>
<evidence type="ECO:0000256" key="8">
    <source>
        <dbReference type="ARBA" id="ARBA00023224"/>
    </source>
</evidence>
<dbReference type="Pfam" id="PF00001">
    <property type="entry name" value="7tm_1"/>
    <property type="match status" value="1"/>
</dbReference>
<evidence type="ECO:0000256" key="5">
    <source>
        <dbReference type="ARBA" id="ARBA00023040"/>
    </source>
</evidence>
<comment type="subcellular location">
    <subcellularLocation>
        <location evidence="1">Cell membrane</location>
        <topology evidence="1">Multi-pass membrane protein</topology>
    </subcellularLocation>
</comment>
<feature type="transmembrane region" description="Helical" evidence="9">
    <location>
        <begin position="280"/>
        <end position="298"/>
    </location>
</feature>
<feature type="transmembrane region" description="Helical" evidence="9">
    <location>
        <begin position="197"/>
        <end position="218"/>
    </location>
</feature>
<feature type="transmembrane region" description="Helical" evidence="9">
    <location>
        <begin position="159"/>
        <end position="177"/>
    </location>
</feature>
<dbReference type="GO" id="GO:0008528">
    <property type="term" value="F:G protein-coupled peptide receptor activity"/>
    <property type="evidence" value="ECO:0007669"/>
    <property type="project" value="TreeGrafter"/>
</dbReference>
<dbReference type="PANTHER" id="PTHR24230:SF154">
    <property type="entry name" value="G-PROTEIN COUPLED RECEPTORS FAMILY 1 PROFILE DOMAIN-CONTAINING PROTEIN"/>
    <property type="match status" value="1"/>
</dbReference>
<keyword evidence="7" id="KW-0675">Receptor</keyword>
<dbReference type="InterPro" id="IPR000276">
    <property type="entry name" value="GPCR_Rhodpsn"/>
</dbReference>
<evidence type="ECO:0000313" key="11">
    <source>
        <dbReference type="Proteomes" id="UP000095283"/>
    </source>
</evidence>
<feature type="transmembrane region" description="Helical" evidence="9">
    <location>
        <begin position="305"/>
        <end position="325"/>
    </location>
</feature>
<keyword evidence="11" id="KW-1185">Reference proteome</keyword>
<evidence type="ECO:0000259" key="10">
    <source>
        <dbReference type="PROSITE" id="PS50262"/>
    </source>
</evidence>
<evidence type="ECO:0000256" key="6">
    <source>
        <dbReference type="ARBA" id="ARBA00023136"/>
    </source>
</evidence>
<feature type="transmembrane region" description="Helical" evidence="9">
    <location>
        <begin position="38"/>
        <end position="57"/>
    </location>
</feature>
<evidence type="ECO:0000256" key="1">
    <source>
        <dbReference type="ARBA" id="ARBA00004651"/>
    </source>
</evidence>
<accession>A0A1I7W6U1</accession>
<feature type="transmembrane region" description="Helical" evidence="9">
    <location>
        <begin position="121"/>
        <end position="139"/>
    </location>
</feature>
<dbReference type="PROSITE" id="PS50262">
    <property type="entry name" value="G_PROTEIN_RECEP_F1_2"/>
    <property type="match status" value="1"/>
</dbReference>
<evidence type="ECO:0000313" key="12">
    <source>
        <dbReference type="WBParaSite" id="Hba_00330"/>
    </source>
</evidence>
<organism evidence="11 12">
    <name type="scientific">Heterorhabditis bacteriophora</name>
    <name type="common">Entomopathogenic nematode worm</name>
    <dbReference type="NCBI Taxonomy" id="37862"/>
    <lineage>
        <taxon>Eukaryota</taxon>
        <taxon>Metazoa</taxon>
        <taxon>Ecdysozoa</taxon>
        <taxon>Nematoda</taxon>
        <taxon>Chromadorea</taxon>
        <taxon>Rhabditida</taxon>
        <taxon>Rhabditina</taxon>
        <taxon>Rhabditomorpha</taxon>
        <taxon>Strongyloidea</taxon>
        <taxon>Heterorhabditidae</taxon>
        <taxon>Heterorhabditis</taxon>
    </lineage>
</organism>
<evidence type="ECO:0000256" key="4">
    <source>
        <dbReference type="ARBA" id="ARBA00022989"/>
    </source>
</evidence>
<dbReference type="InterPro" id="IPR017452">
    <property type="entry name" value="GPCR_Rhodpsn_7TM"/>
</dbReference>
<dbReference type="SUPFAM" id="SSF81321">
    <property type="entry name" value="Family A G protein-coupled receptor-like"/>
    <property type="match status" value="1"/>
</dbReference>
<dbReference type="Proteomes" id="UP000095283">
    <property type="component" value="Unplaced"/>
</dbReference>
<evidence type="ECO:0000256" key="2">
    <source>
        <dbReference type="ARBA" id="ARBA00022475"/>
    </source>
</evidence>
<name>A0A1I7W6U1_HETBA</name>
<keyword evidence="8" id="KW-0807">Transducer</keyword>